<dbReference type="EMBL" id="CP021109">
    <property type="protein sequence ID" value="ARP86529.1"/>
    <property type="molecule type" value="Genomic_DNA"/>
</dbReference>
<protein>
    <recommendedName>
        <fullName evidence="4">DUF2946 domain-containing protein</fullName>
    </recommendedName>
</protein>
<keyword evidence="3" id="KW-1185">Reference proteome</keyword>
<evidence type="ECO:0008006" key="4">
    <source>
        <dbReference type="Google" id="ProtNLM"/>
    </source>
</evidence>
<sequence length="122" mass="12775">MRRAARLAALIWLCLVAALAPAGATLHAMSHLGPALGGPQRTHADAPADNQTGGLQHTAADHCHLCDEWQFLDHALPHVFIPGDAGPDAAPLRVAHAGWRSDTDVPWILPRAPPAAHAAFSG</sequence>
<organism evidence="2 3">
    <name type="scientific">Bordetella genomosp. 9</name>
    <dbReference type="NCBI Taxonomy" id="1416803"/>
    <lineage>
        <taxon>Bacteria</taxon>
        <taxon>Pseudomonadati</taxon>
        <taxon>Pseudomonadota</taxon>
        <taxon>Betaproteobacteria</taxon>
        <taxon>Burkholderiales</taxon>
        <taxon>Alcaligenaceae</taxon>
        <taxon>Bordetella</taxon>
    </lineage>
</organism>
<dbReference type="Proteomes" id="UP000194139">
    <property type="component" value="Chromosome"/>
</dbReference>
<feature type="chain" id="PRO_5012461796" description="DUF2946 domain-containing protein" evidence="1">
    <location>
        <begin position="23"/>
        <end position="122"/>
    </location>
</feature>
<accession>A0A1W6Z079</accession>
<keyword evidence="1" id="KW-0732">Signal</keyword>
<dbReference type="AlphaFoldDB" id="A0A1W6Z079"/>
<name>A0A1W6Z079_9BORD</name>
<feature type="signal peptide" evidence="1">
    <location>
        <begin position="1"/>
        <end position="22"/>
    </location>
</feature>
<proteinExistence type="predicted"/>
<evidence type="ECO:0000256" key="1">
    <source>
        <dbReference type="SAM" id="SignalP"/>
    </source>
</evidence>
<evidence type="ECO:0000313" key="3">
    <source>
        <dbReference type="Proteomes" id="UP000194139"/>
    </source>
</evidence>
<evidence type="ECO:0000313" key="2">
    <source>
        <dbReference type="EMBL" id="ARP86529.1"/>
    </source>
</evidence>
<reference evidence="2 3" key="1">
    <citation type="submission" date="2017-05" db="EMBL/GenBank/DDBJ databases">
        <title>Complete and WGS of Bordetella genogroups.</title>
        <authorList>
            <person name="Spilker T."/>
            <person name="LiPuma J."/>
        </authorList>
    </citation>
    <scope>NUCLEOTIDE SEQUENCE [LARGE SCALE GENOMIC DNA]</scope>
    <source>
        <strain evidence="2 3">AU17164</strain>
    </source>
</reference>
<gene>
    <name evidence="2" type="ORF">CAL13_10170</name>
</gene>